<organism evidence="1 2">
    <name type="scientific">Suillus plorans</name>
    <dbReference type="NCBI Taxonomy" id="116603"/>
    <lineage>
        <taxon>Eukaryota</taxon>
        <taxon>Fungi</taxon>
        <taxon>Dikarya</taxon>
        <taxon>Basidiomycota</taxon>
        <taxon>Agaricomycotina</taxon>
        <taxon>Agaricomycetes</taxon>
        <taxon>Agaricomycetidae</taxon>
        <taxon>Boletales</taxon>
        <taxon>Suillineae</taxon>
        <taxon>Suillaceae</taxon>
        <taxon>Suillus</taxon>
    </lineage>
</organism>
<dbReference type="Proteomes" id="UP000719766">
    <property type="component" value="Unassembled WGS sequence"/>
</dbReference>
<evidence type="ECO:0000313" key="1">
    <source>
        <dbReference type="EMBL" id="KAG1794610.1"/>
    </source>
</evidence>
<reference evidence="1" key="1">
    <citation type="journal article" date="2020" name="New Phytol.">
        <title>Comparative genomics reveals dynamic genome evolution in host specialist ectomycorrhizal fungi.</title>
        <authorList>
            <person name="Lofgren L.A."/>
            <person name="Nguyen N.H."/>
            <person name="Vilgalys R."/>
            <person name="Ruytinx J."/>
            <person name="Liao H.L."/>
            <person name="Branco S."/>
            <person name="Kuo A."/>
            <person name="LaButti K."/>
            <person name="Lipzen A."/>
            <person name="Andreopoulos W."/>
            <person name="Pangilinan J."/>
            <person name="Riley R."/>
            <person name="Hundley H."/>
            <person name="Na H."/>
            <person name="Barry K."/>
            <person name="Grigoriev I.V."/>
            <person name="Stajich J.E."/>
            <person name="Kennedy P.G."/>
        </authorList>
    </citation>
    <scope>NUCLEOTIDE SEQUENCE</scope>
    <source>
        <strain evidence="1">S12</strain>
    </source>
</reference>
<dbReference type="GeneID" id="64600278"/>
<dbReference type="EMBL" id="JABBWE010000025">
    <property type="protein sequence ID" value="KAG1794610.1"/>
    <property type="molecule type" value="Genomic_DNA"/>
</dbReference>
<dbReference type="AlphaFoldDB" id="A0A9P7AS79"/>
<accession>A0A9P7AS79</accession>
<sequence length="217" mass="24080">MASMCCCGRPTHYSLCSGAEKKPLEDADGFVPVSLDPEDSVGDLSVSVFILDGRNAPPDDGICSINAHVIAATADEEITLGLYCVDAPVLIHLSPRIVKRVATIFQPHTKCRFLIYVPEFCFSGVARARVIRDDVIVEIAKFMPDKLCHDSARFSQLDTIALSCTMVVLKQLQELRENTDISRRTRPAAPLNLTDNEQDADEELPWLSRLFTGHDYR</sequence>
<dbReference type="OrthoDB" id="10627954at2759"/>
<evidence type="ECO:0000313" key="2">
    <source>
        <dbReference type="Proteomes" id="UP000719766"/>
    </source>
</evidence>
<keyword evidence="2" id="KW-1185">Reference proteome</keyword>
<name>A0A9P7AS79_9AGAM</name>
<protein>
    <submittedName>
        <fullName evidence="1">Uncharacterized protein</fullName>
    </submittedName>
</protein>
<comment type="caution">
    <text evidence="1">The sequence shown here is derived from an EMBL/GenBank/DDBJ whole genome shotgun (WGS) entry which is preliminary data.</text>
</comment>
<dbReference type="RefSeq" id="XP_041160721.1">
    <property type="nucleotide sequence ID" value="XM_041306514.1"/>
</dbReference>
<proteinExistence type="predicted"/>
<gene>
    <name evidence="1" type="ORF">HD556DRAFT_1442795</name>
</gene>